<dbReference type="InterPro" id="IPR011761">
    <property type="entry name" value="ATP-grasp"/>
</dbReference>
<evidence type="ECO:0000256" key="2">
    <source>
        <dbReference type="ARBA" id="ARBA00001946"/>
    </source>
</evidence>
<organism evidence="20 21">
    <name type="scientific">Carboxylicivirga marina</name>
    <dbReference type="NCBI Taxonomy" id="2800988"/>
    <lineage>
        <taxon>Bacteria</taxon>
        <taxon>Pseudomonadati</taxon>
        <taxon>Bacteroidota</taxon>
        <taxon>Bacteroidia</taxon>
        <taxon>Marinilabiliales</taxon>
        <taxon>Marinilabiliaceae</taxon>
        <taxon>Carboxylicivirga</taxon>
    </lineage>
</organism>
<dbReference type="Proteomes" id="UP000605676">
    <property type="component" value="Unassembled WGS sequence"/>
</dbReference>
<dbReference type="EC" id="6.3.2.2" evidence="5"/>
<evidence type="ECO:0000259" key="19">
    <source>
        <dbReference type="PROSITE" id="PS50975"/>
    </source>
</evidence>
<dbReference type="Pfam" id="PF01071">
    <property type="entry name" value="GARS_A"/>
    <property type="match status" value="1"/>
</dbReference>
<evidence type="ECO:0000256" key="17">
    <source>
        <dbReference type="ARBA" id="ARBA00048819"/>
    </source>
</evidence>
<dbReference type="InterPro" id="IPR020561">
    <property type="entry name" value="PRibGlycinamid_synth_ATP-grasp"/>
</dbReference>
<dbReference type="NCBIfam" id="NF002688">
    <property type="entry name" value="PRK02471.1"/>
    <property type="match status" value="1"/>
</dbReference>
<gene>
    <name evidence="20" type="primary">gshAB</name>
    <name evidence="20" type="ORF">JIV24_16855</name>
</gene>
<evidence type="ECO:0000256" key="9">
    <source>
        <dbReference type="ARBA" id="ARBA00022723"/>
    </source>
</evidence>
<evidence type="ECO:0000256" key="15">
    <source>
        <dbReference type="ARBA" id="ARBA00030585"/>
    </source>
</evidence>
<dbReference type="EMBL" id="JAENRR010000049">
    <property type="protein sequence ID" value="MBK3519020.1"/>
    <property type="molecule type" value="Genomic_DNA"/>
</dbReference>
<feature type="domain" description="ATP-grasp" evidence="19">
    <location>
        <begin position="514"/>
        <end position="770"/>
    </location>
</feature>
<dbReference type="InterPro" id="IPR006335">
    <property type="entry name" value="Glut_biosynth"/>
</dbReference>
<dbReference type="InterPro" id="IPR007370">
    <property type="entry name" value="Glu_cys_ligase"/>
</dbReference>
<comment type="caution">
    <text evidence="20">The sequence shown here is derived from an EMBL/GenBank/DDBJ whole genome shotgun (WGS) entry which is preliminary data.</text>
</comment>
<dbReference type="GO" id="GO:0004357">
    <property type="term" value="F:glutamate-cysteine ligase activity"/>
    <property type="evidence" value="ECO:0007669"/>
    <property type="project" value="UniProtKB-EC"/>
</dbReference>
<keyword evidence="21" id="KW-1185">Reference proteome</keyword>
<keyword evidence="13" id="KW-0464">Manganese</keyword>
<keyword evidence="11 18" id="KW-0067">ATP-binding</keyword>
<keyword evidence="8" id="KW-0317">Glutathione biosynthesis</keyword>
<evidence type="ECO:0000256" key="12">
    <source>
        <dbReference type="ARBA" id="ARBA00022842"/>
    </source>
</evidence>
<evidence type="ECO:0000256" key="13">
    <source>
        <dbReference type="ARBA" id="ARBA00023211"/>
    </source>
</evidence>
<dbReference type="InterPro" id="IPR013815">
    <property type="entry name" value="ATP_grasp_subdomain_1"/>
</dbReference>
<comment type="cofactor">
    <cofactor evidence="2">
        <name>Mg(2+)</name>
        <dbReference type="ChEBI" id="CHEBI:18420"/>
    </cofactor>
</comment>
<comment type="pathway">
    <text evidence="3">Sulfur metabolism; glutathione biosynthesis; glutathione from L-cysteine and L-glutamate: step 1/2.</text>
</comment>
<dbReference type="InterPro" id="IPR014746">
    <property type="entry name" value="Gln_synth/guanido_kin_cat_dom"/>
</dbReference>
<evidence type="ECO:0000256" key="1">
    <source>
        <dbReference type="ARBA" id="ARBA00001936"/>
    </source>
</evidence>
<name>A0ABS1HN51_9BACT</name>
<keyword evidence="10 18" id="KW-0547">Nucleotide-binding</keyword>
<protein>
    <recommendedName>
        <fullName evidence="6">Glutamate--cysteine ligase</fullName>
        <ecNumber evidence="5">6.3.2.2</ecNumber>
    </recommendedName>
    <alternativeName>
        <fullName evidence="16">Gamma-ECS</fullName>
    </alternativeName>
    <alternativeName>
        <fullName evidence="15">Gamma-glutamylcysteine synthetase</fullName>
    </alternativeName>
</protein>
<dbReference type="PANTHER" id="PTHR38761:SF1">
    <property type="entry name" value="GLUTAMATE--CYSTEINE LIGASE"/>
    <property type="match status" value="1"/>
</dbReference>
<accession>A0ABS1HN51</accession>
<evidence type="ECO:0000256" key="8">
    <source>
        <dbReference type="ARBA" id="ARBA00022684"/>
    </source>
</evidence>
<dbReference type="SUPFAM" id="SSF56059">
    <property type="entry name" value="Glutathione synthetase ATP-binding domain-like"/>
    <property type="match status" value="1"/>
</dbReference>
<dbReference type="PANTHER" id="PTHR38761">
    <property type="entry name" value="GLUTAMATE--CYSTEINE LIGASE"/>
    <property type="match status" value="1"/>
</dbReference>
<evidence type="ECO:0000256" key="14">
    <source>
        <dbReference type="ARBA" id="ARBA00023268"/>
    </source>
</evidence>
<keyword evidence="12" id="KW-0460">Magnesium</keyword>
<evidence type="ECO:0000256" key="6">
    <source>
        <dbReference type="ARBA" id="ARBA00014618"/>
    </source>
</evidence>
<keyword evidence="14" id="KW-0511">Multifunctional enzyme</keyword>
<dbReference type="SUPFAM" id="SSF55931">
    <property type="entry name" value="Glutamine synthetase/guanido kinase"/>
    <property type="match status" value="1"/>
</dbReference>
<dbReference type="Gene3D" id="3.30.470.20">
    <property type="entry name" value="ATP-grasp fold, B domain"/>
    <property type="match status" value="2"/>
</dbReference>
<evidence type="ECO:0000256" key="11">
    <source>
        <dbReference type="ARBA" id="ARBA00022840"/>
    </source>
</evidence>
<dbReference type="InterPro" id="IPR040657">
    <property type="entry name" value="GshAB_ATP-grasp"/>
</dbReference>
<proteinExistence type="inferred from homology"/>
<evidence type="ECO:0000313" key="20">
    <source>
        <dbReference type="EMBL" id="MBK3519020.1"/>
    </source>
</evidence>
<keyword evidence="7 20" id="KW-0436">Ligase</keyword>
<dbReference type="Pfam" id="PF18419">
    <property type="entry name" value="ATP-grasp_6"/>
    <property type="match status" value="1"/>
</dbReference>
<dbReference type="Gene3D" id="3.30.590.20">
    <property type="match status" value="1"/>
</dbReference>
<dbReference type="Gene3D" id="3.30.1490.20">
    <property type="entry name" value="ATP-grasp fold, A domain"/>
    <property type="match status" value="1"/>
</dbReference>
<comment type="cofactor">
    <cofactor evidence="1">
        <name>Mn(2+)</name>
        <dbReference type="ChEBI" id="CHEBI:29035"/>
    </cofactor>
</comment>
<evidence type="ECO:0000256" key="4">
    <source>
        <dbReference type="ARBA" id="ARBA00008772"/>
    </source>
</evidence>
<evidence type="ECO:0000256" key="5">
    <source>
        <dbReference type="ARBA" id="ARBA00012220"/>
    </source>
</evidence>
<evidence type="ECO:0000256" key="7">
    <source>
        <dbReference type="ARBA" id="ARBA00022598"/>
    </source>
</evidence>
<dbReference type="RefSeq" id="WP_200466241.1">
    <property type="nucleotide sequence ID" value="NZ_JAENRR010000049.1"/>
</dbReference>
<reference evidence="20 21" key="1">
    <citation type="submission" date="2021-01" db="EMBL/GenBank/DDBJ databases">
        <title>Carboxyliciviraga sp.nov., isolated from coastal sediments.</title>
        <authorList>
            <person name="Lu D."/>
            <person name="Zhang T."/>
        </authorList>
    </citation>
    <scope>NUCLEOTIDE SEQUENCE [LARGE SCALE GENOMIC DNA]</scope>
    <source>
        <strain evidence="20 21">N1Y132</strain>
    </source>
</reference>
<comment type="similarity">
    <text evidence="4">Belongs to the glutamate--cysteine ligase type 1 family. Type 1 subfamily.</text>
</comment>
<evidence type="ECO:0000256" key="16">
    <source>
        <dbReference type="ARBA" id="ARBA00032122"/>
    </source>
</evidence>
<comment type="catalytic activity">
    <reaction evidence="17">
        <text>L-cysteine + L-glutamate + ATP = gamma-L-glutamyl-L-cysteine + ADP + phosphate + H(+)</text>
        <dbReference type="Rhea" id="RHEA:13285"/>
        <dbReference type="ChEBI" id="CHEBI:15378"/>
        <dbReference type="ChEBI" id="CHEBI:29985"/>
        <dbReference type="ChEBI" id="CHEBI:30616"/>
        <dbReference type="ChEBI" id="CHEBI:35235"/>
        <dbReference type="ChEBI" id="CHEBI:43474"/>
        <dbReference type="ChEBI" id="CHEBI:58173"/>
        <dbReference type="ChEBI" id="CHEBI:456216"/>
        <dbReference type="EC" id="6.3.2.2"/>
    </reaction>
</comment>
<dbReference type="Pfam" id="PF04262">
    <property type="entry name" value="Glu_cys_ligase"/>
    <property type="match status" value="1"/>
</dbReference>
<evidence type="ECO:0000256" key="10">
    <source>
        <dbReference type="ARBA" id="ARBA00022741"/>
    </source>
</evidence>
<sequence>MNEDIINIDKILAKHRNERLFEGGFGFEKENVRVNPKGELAQTPHPAVFGNKRKHPYITTDFSESQIEIITPVRHSVDEALGFLETLHDEVSLHLKDEFLWPQSTPPILPDSDDDIPIAKFDEKGADMEEYRSYLAENYGRKKQLLSGVHFNVSFDEQVLKRMFNSENNLEFTYIQFREQVYLKTLRNFKRYRWFLIALLGNSPVVHKSYVKECVDLLPKLKDDTFHLMNAGSMRNSMCGYRNKENLCLNYDSLNGYHQSIDKAIKEGLISQAKENYASIRIKSIDGDKAISHLEVRLLDLNPFVKTGVDIHHSRIIHQFLVFCLLKQESNAFDIRAQRRAFANHERAASFILDENATIIADEGNEVSMQLAISQLCAEMELATNDILNEAYKGSFRELCNLIDKPERRPARRMLNELKHQDFINWNLSKAKEYLNLSGQKTYNFFGLEDMELSTQLLMRNAVLRGINVNIMDRSENFIRLSSEGKTEYVMQATRTSLDNYASVLLMENKVMTKKVLQSAEINTPQGQEFSNDEIARKSFDFYCNQAVVIKPKSTNFGLGISILKNNADKEMYHRAIAMAFEHDNTILVEKFISGKEYRMFIINDELVGILHRVPANVKGDGQSSIAQLIDEKNKNPMRGKGYKTPLEKISKGEAESMFLETQKLRFDSIPANGETIYLRENSNISTGGDSIDYTDDVHSSYKQLAVNAAKALDVKVTGLDMMINDITQPASKDNYSIIEMNFNPAIHIHCHPFVGRNRQLNVKMLDALGF</sequence>
<dbReference type="PROSITE" id="PS50975">
    <property type="entry name" value="ATP_GRASP"/>
    <property type="match status" value="1"/>
</dbReference>
<keyword evidence="9" id="KW-0479">Metal-binding</keyword>
<dbReference type="InterPro" id="IPR006334">
    <property type="entry name" value="Glut_cys_ligase"/>
</dbReference>
<evidence type="ECO:0000256" key="3">
    <source>
        <dbReference type="ARBA" id="ARBA00005006"/>
    </source>
</evidence>
<evidence type="ECO:0000256" key="18">
    <source>
        <dbReference type="PROSITE-ProRule" id="PRU00409"/>
    </source>
</evidence>
<dbReference type="GO" id="GO:0004363">
    <property type="term" value="F:glutathione synthase activity"/>
    <property type="evidence" value="ECO:0007669"/>
    <property type="project" value="UniProtKB-EC"/>
</dbReference>
<dbReference type="HAMAP" id="MF_00782">
    <property type="entry name" value="Glut_biosynth"/>
    <property type="match status" value="1"/>
</dbReference>
<evidence type="ECO:0000313" key="21">
    <source>
        <dbReference type="Proteomes" id="UP000605676"/>
    </source>
</evidence>